<keyword evidence="5" id="KW-0808">Transferase</keyword>
<keyword evidence="7" id="KW-1185">Reference proteome</keyword>
<name>A0A387FAN3_STAPS</name>
<organism evidence="5 6">
    <name type="scientific">Staphylococcus pseudintermedius</name>
    <dbReference type="NCBI Taxonomy" id="283734"/>
    <lineage>
        <taxon>Bacteria</taxon>
        <taxon>Bacillati</taxon>
        <taxon>Bacillota</taxon>
        <taxon>Bacilli</taxon>
        <taxon>Bacillales</taxon>
        <taxon>Staphylococcaceae</taxon>
        <taxon>Staphylococcus</taxon>
        <taxon>Staphylococcus intermedius group</taxon>
    </lineage>
</organism>
<evidence type="ECO:0000313" key="5">
    <source>
        <dbReference type="EMBL" id="REA81227.1"/>
    </source>
</evidence>
<evidence type="ECO:0000256" key="2">
    <source>
        <dbReference type="ARBA" id="ARBA00022898"/>
    </source>
</evidence>
<dbReference type="InterPro" id="IPR015422">
    <property type="entry name" value="PyrdxlP-dep_Trfase_small"/>
</dbReference>
<dbReference type="InterPro" id="IPR000192">
    <property type="entry name" value="Aminotrans_V_dom"/>
</dbReference>
<evidence type="ECO:0000313" key="4">
    <source>
        <dbReference type="EMBL" id="EGQ4385218.1"/>
    </source>
</evidence>
<dbReference type="EMBL" id="AAXKXX010000014">
    <property type="protein sequence ID" value="EGQ4385218.1"/>
    <property type="molecule type" value="Genomic_DNA"/>
</dbReference>
<reference evidence="4 7" key="3">
    <citation type="submission" date="2018-11" db="EMBL/GenBank/DDBJ databases">
        <authorList>
            <consortium name="Veterinary Laboratory Investigation and Response Network"/>
        </authorList>
    </citation>
    <scope>NUCLEOTIDE SEQUENCE [LARGE SCALE GENOMIC DNA]</scope>
    <source>
        <strain evidence="4 7">SPSE-18-VL-LA-PA-Ryan-0021</strain>
    </source>
</reference>
<dbReference type="PANTHER" id="PTHR43586">
    <property type="entry name" value="CYSTEINE DESULFURASE"/>
    <property type="match status" value="1"/>
</dbReference>
<reference evidence="5" key="1">
    <citation type="journal article" date="2018" name="Vet. Microbiol.">
        <title>Methicillin-resistant staphylococci amongst veterinary personnel, personnel-owned pets, patients and the hospital environment of two small animal veterinary hospitals.</title>
        <authorList>
            <person name="Worthing K.A."/>
            <person name="Brown J."/>
            <person name="Gerber L."/>
            <person name="Abraham S."/>
            <person name="Trott D."/>
            <person name="Norris J.M."/>
        </authorList>
    </citation>
    <scope>NUCLEOTIDE SEQUENCE</scope>
    <source>
        <strain evidence="5">ST496-2</strain>
    </source>
</reference>
<dbReference type="Proteomes" id="UP000600220">
    <property type="component" value="Unassembled WGS sequence"/>
</dbReference>
<dbReference type="OrthoDB" id="9808002at2"/>
<dbReference type="Gene3D" id="3.90.1150.10">
    <property type="entry name" value="Aspartate Aminotransferase, domain 1"/>
    <property type="match status" value="1"/>
</dbReference>
<dbReference type="AlphaFoldDB" id="A0A387FAN3"/>
<dbReference type="EMBL" id="QQPC01000046">
    <property type="protein sequence ID" value="REA81227.1"/>
    <property type="molecule type" value="Genomic_DNA"/>
</dbReference>
<evidence type="ECO:0000256" key="1">
    <source>
        <dbReference type="ARBA" id="ARBA00001933"/>
    </source>
</evidence>
<gene>
    <name evidence="5" type="ORF">DV961_07680</name>
    <name evidence="4" type="ORF">EGV54_08950</name>
</gene>
<dbReference type="Gene3D" id="3.40.640.10">
    <property type="entry name" value="Type I PLP-dependent aspartate aminotransferase-like (Major domain)"/>
    <property type="match status" value="1"/>
</dbReference>
<sequence>MQNSLFSFIIHFIGGDIIKSNLYFNTGELSIVIKELKCRMIREIKNEFYYGRSRKGARKKFYENLSSLREQVANLIGAYSEEITITDNTTFGLNIVLNGMRFNEGDEIITTSMEHLASISPLINLKNKKGVVINEYKVKKGDGVNLNKLEELISCKTKMMVISHIFWKTGEVVPIREVIDLAHSKGIKVLVDGAQAVGSYPVNLRSINADFYCFPAHKWLYGPEGLGFLFVRKNIQKDLDIIFSGISTFQHFNGYNDYSIHDNGQKWELGTMFRPSVYGMIDVLKYLNDIIKFENIYIKTKRLNNYIKSLVSESHNISIFENNTYNICTLVFPENVNCKELKEHLESFSIFTKDIVDINAIRISLSFINNENDIRFLFKKIKEYMEE</sequence>
<keyword evidence="2" id="KW-0663">Pyridoxal phosphate</keyword>
<dbReference type="SUPFAM" id="SSF53383">
    <property type="entry name" value="PLP-dependent transferases"/>
    <property type="match status" value="1"/>
</dbReference>
<dbReference type="Pfam" id="PF00266">
    <property type="entry name" value="Aminotran_5"/>
    <property type="match status" value="1"/>
</dbReference>
<protein>
    <submittedName>
        <fullName evidence="5">Aminotransferase class V-fold PLP-dependent enzyme</fullName>
    </submittedName>
</protein>
<dbReference type="InterPro" id="IPR015421">
    <property type="entry name" value="PyrdxlP-dep_Trfase_major"/>
</dbReference>
<evidence type="ECO:0000313" key="6">
    <source>
        <dbReference type="Proteomes" id="UP000256409"/>
    </source>
</evidence>
<dbReference type="PANTHER" id="PTHR43586:SF8">
    <property type="entry name" value="CYSTEINE DESULFURASE 1, CHLOROPLASTIC"/>
    <property type="match status" value="1"/>
</dbReference>
<dbReference type="InterPro" id="IPR015424">
    <property type="entry name" value="PyrdxlP-dep_Trfase"/>
</dbReference>
<reference evidence="6" key="2">
    <citation type="journal article" date="2018" name="Vet. Microbiol.">
        <title>Molecular epidemiology of methicillin-resistant staphylococci amongst veterinary personnel, personnel-owned pets, patients and the hospital environment of two companion animal veterinary hospitals.</title>
        <authorList>
            <person name="Worthing K.A."/>
            <person name="Brown J."/>
            <person name="Gerber L."/>
            <person name="Abraham S."/>
            <person name="Trott D."/>
            <person name="Norris J.M."/>
        </authorList>
    </citation>
    <scope>NUCLEOTIDE SEQUENCE [LARGE SCALE GENOMIC DNA]</scope>
    <source>
        <strain evidence="6">ST496-2</strain>
    </source>
</reference>
<comment type="caution">
    <text evidence="5">The sequence shown here is derived from an EMBL/GenBank/DDBJ whole genome shotgun (WGS) entry which is preliminary data.</text>
</comment>
<evidence type="ECO:0000259" key="3">
    <source>
        <dbReference type="Pfam" id="PF00266"/>
    </source>
</evidence>
<comment type="cofactor">
    <cofactor evidence="1">
        <name>pyridoxal 5'-phosphate</name>
        <dbReference type="ChEBI" id="CHEBI:597326"/>
    </cofactor>
</comment>
<accession>A0A387FAN3</accession>
<dbReference type="GO" id="GO:0008483">
    <property type="term" value="F:transaminase activity"/>
    <property type="evidence" value="ECO:0007669"/>
    <property type="project" value="UniProtKB-KW"/>
</dbReference>
<keyword evidence="5" id="KW-0032">Aminotransferase</keyword>
<dbReference type="Proteomes" id="UP000256409">
    <property type="component" value="Unassembled WGS sequence"/>
</dbReference>
<evidence type="ECO:0000313" key="7">
    <source>
        <dbReference type="Proteomes" id="UP000600220"/>
    </source>
</evidence>
<proteinExistence type="predicted"/>
<feature type="domain" description="Aminotransferase class V" evidence="3">
    <location>
        <begin position="52"/>
        <end position="350"/>
    </location>
</feature>